<evidence type="ECO:0000313" key="1">
    <source>
        <dbReference type="EMBL" id="ACL57014.1"/>
    </source>
</evidence>
<dbReference type="Proteomes" id="UP000008207">
    <property type="component" value="Chromosome"/>
</dbReference>
<dbReference type="eggNOG" id="COG3427">
    <property type="taxonomic scope" value="Bacteria"/>
</dbReference>
<dbReference type="EMBL" id="CP001349">
    <property type="protein sequence ID" value="ACL57014.1"/>
    <property type="molecule type" value="Genomic_DNA"/>
</dbReference>
<name>B8ITC8_METNO</name>
<proteinExistence type="predicted"/>
<dbReference type="Pfam" id="PF06240">
    <property type="entry name" value="COXG"/>
    <property type="match status" value="1"/>
</dbReference>
<accession>B8ITC8</accession>
<dbReference type="SUPFAM" id="SSF55961">
    <property type="entry name" value="Bet v1-like"/>
    <property type="match status" value="1"/>
</dbReference>
<organism evidence="1 2">
    <name type="scientific">Methylobacterium nodulans (strain LMG 21967 / CNCM I-2342 / ORS 2060)</name>
    <dbReference type="NCBI Taxonomy" id="460265"/>
    <lineage>
        <taxon>Bacteria</taxon>
        <taxon>Pseudomonadati</taxon>
        <taxon>Pseudomonadota</taxon>
        <taxon>Alphaproteobacteria</taxon>
        <taxon>Hyphomicrobiales</taxon>
        <taxon>Methylobacteriaceae</taxon>
        <taxon>Methylobacterium</taxon>
    </lineage>
</organism>
<dbReference type="KEGG" id="mno:Mnod_2028"/>
<dbReference type="AlphaFoldDB" id="B8ITC8"/>
<keyword evidence="2" id="KW-1185">Reference proteome</keyword>
<reference evidence="1 2" key="1">
    <citation type="submission" date="2009-01" db="EMBL/GenBank/DDBJ databases">
        <title>Complete sequence of chromosome of Methylobacterium nodulans ORS 2060.</title>
        <authorList>
            <consortium name="US DOE Joint Genome Institute"/>
            <person name="Lucas S."/>
            <person name="Copeland A."/>
            <person name="Lapidus A."/>
            <person name="Glavina del Rio T."/>
            <person name="Dalin E."/>
            <person name="Tice H."/>
            <person name="Bruce D."/>
            <person name="Goodwin L."/>
            <person name="Pitluck S."/>
            <person name="Sims D."/>
            <person name="Brettin T."/>
            <person name="Detter J.C."/>
            <person name="Han C."/>
            <person name="Larimer F."/>
            <person name="Land M."/>
            <person name="Hauser L."/>
            <person name="Kyrpides N."/>
            <person name="Ivanova N."/>
            <person name="Marx C.J."/>
            <person name="Richardson P."/>
        </authorList>
    </citation>
    <scope>NUCLEOTIDE SEQUENCE [LARGE SCALE GENOMIC DNA]</scope>
    <source>
        <strain evidence="2">LMG 21967 / CNCM I-2342 / ORS 2060</strain>
    </source>
</reference>
<dbReference type="InterPro" id="IPR023393">
    <property type="entry name" value="START-like_dom_sf"/>
</dbReference>
<dbReference type="STRING" id="460265.Mnod_2028"/>
<gene>
    <name evidence="1" type="ordered locus">Mnod_2028</name>
</gene>
<protein>
    <submittedName>
        <fullName evidence="1">Carbon monoxide dehydrogenase subunit G</fullName>
    </submittedName>
</protein>
<dbReference type="InterPro" id="IPR010419">
    <property type="entry name" value="CO_DH_gsu"/>
</dbReference>
<dbReference type="Gene3D" id="3.30.530.20">
    <property type="match status" value="1"/>
</dbReference>
<dbReference type="HOGENOM" id="CLU_3009126_0_0_5"/>
<dbReference type="RefSeq" id="WP_015928703.1">
    <property type="nucleotide sequence ID" value="NC_011894.1"/>
</dbReference>
<sequence>MDITGEYRVAAPRAVVWTALNNSELLARCIPGCKELTQASPAELGARPSNGLMRWD</sequence>
<evidence type="ECO:0000313" key="2">
    <source>
        <dbReference type="Proteomes" id="UP000008207"/>
    </source>
</evidence>